<dbReference type="GO" id="GO:0098552">
    <property type="term" value="C:side of membrane"/>
    <property type="evidence" value="ECO:0007669"/>
    <property type="project" value="UniProtKB-KW"/>
</dbReference>
<evidence type="ECO:0000256" key="11">
    <source>
        <dbReference type="ARBA" id="ARBA00023288"/>
    </source>
</evidence>
<dbReference type="OMA" id="MNWAPAT"/>
<dbReference type="GO" id="GO:0003676">
    <property type="term" value="F:nucleic acid binding"/>
    <property type="evidence" value="ECO:0007669"/>
    <property type="project" value="TreeGrafter"/>
</dbReference>
<evidence type="ECO:0000256" key="9">
    <source>
        <dbReference type="ARBA" id="ARBA00023136"/>
    </source>
</evidence>
<reference evidence="15" key="1">
    <citation type="journal article" date="2016" name="Nature">
        <title>Genome evolution in the allotetraploid frog Xenopus laevis.</title>
        <authorList>
            <person name="Session A.M."/>
            <person name="Uno Y."/>
            <person name="Kwon T."/>
            <person name="Chapman J.A."/>
            <person name="Toyoda A."/>
            <person name="Takahashi S."/>
            <person name="Fukui A."/>
            <person name="Hikosaka A."/>
            <person name="Suzuki A."/>
            <person name="Kondo M."/>
            <person name="van Heeringen S.J."/>
            <person name="Quigley I."/>
            <person name="Heinz S."/>
            <person name="Ogino H."/>
            <person name="Ochi H."/>
            <person name="Hellsten U."/>
            <person name="Lyons J.B."/>
            <person name="Simakov O."/>
            <person name="Putnam N."/>
            <person name="Stites J."/>
            <person name="Kuroki Y."/>
            <person name="Tanaka T."/>
            <person name="Michiue T."/>
            <person name="Watanabe M."/>
            <person name="Bogdanovic O."/>
            <person name="Lister R."/>
            <person name="Georgiou G."/>
            <person name="Paranjpe S.S."/>
            <person name="van Kruijsbergen I."/>
            <person name="Shu S."/>
            <person name="Carlson J."/>
            <person name="Kinoshita T."/>
            <person name="Ohta Y."/>
            <person name="Mawaribuchi S."/>
            <person name="Jenkins J."/>
            <person name="Grimwood J."/>
            <person name="Schmutz J."/>
            <person name="Mitros T."/>
            <person name="Mozaffari S.V."/>
            <person name="Suzuki Y."/>
            <person name="Haramoto Y."/>
            <person name="Yamamoto T.S."/>
            <person name="Takagi C."/>
            <person name="Heald R."/>
            <person name="Miller K."/>
            <person name="Haudenschild C."/>
            <person name="Kitzman J."/>
            <person name="Nakayama T."/>
            <person name="Izutsu Y."/>
            <person name="Robert J."/>
            <person name="Fortriede J."/>
            <person name="Burns K."/>
            <person name="Lotay V."/>
            <person name="Karimi K."/>
            <person name="Yasuoka Y."/>
            <person name="Dichmann D.S."/>
            <person name="Flajnik M.F."/>
            <person name="Houston D.W."/>
            <person name="Shendure J."/>
            <person name="DuPasquier L."/>
            <person name="Vize P.D."/>
            <person name="Zorn A.M."/>
            <person name="Ito M."/>
            <person name="Marcotte E.M."/>
            <person name="Wallingford J.B."/>
            <person name="Ito Y."/>
            <person name="Asashima M."/>
            <person name="Ueno N."/>
            <person name="Matsuda Y."/>
            <person name="Veenstra G.J."/>
            <person name="Fujiyama A."/>
            <person name="Harland R.M."/>
            <person name="Taira M."/>
            <person name="Rokhsar D.S."/>
        </authorList>
    </citation>
    <scope>NUCLEOTIDE SEQUENCE [LARGE SCALE GENOMIC DNA]</scope>
    <source>
        <strain evidence="15">J</strain>
    </source>
</reference>
<evidence type="ECO:0000256" key="6">
    <source>
        <dbReference type="ARBA" id="ARBA00022678"/>
    </source>
</evidence>
<evidence type="ECO:0000313" key="15">
    <source>
        <dbReference type="Proteomes" id="UP000694892"/>
    </source>
</evidence>
<dbReference type="InterPro" id="IPR029238">
    <property type="entry name" value="Shadoo"/>
</dbReference>
<feature type="signal peptide" evidence="13">
    <location>
        <begin position="1"/>
        <end position="24"/>
    </location>
</feature>
<feature type="compositionally biased region" description="Gly residues" evidence="12">
    <location>
        <begin position="26"/>
        <end position="36"/>
    </location>
</feature>
<sequence>MRGTAALCWSLLLLIALLSQNVTAKGGRGGARGGARGSSRGTSRMRFKAPSRYGSLRVASQAAAAGAAARAAARLTGNTWRNNDHSGTDTQYGNSTNEGMYSYRAWTSATCPLFSPLSFKLIFSISAIFNMFL</sequence>
<dbReference type="GO" id="GO:0005886">
    <property type="term" value="C:plasma membrane"/>
    <property type="evidence" value="ECO:0007669"/>
    <property type="project" value="UniProtKB-SubCell"/>
</dbReference>
<keyword evidence="11" id="KW-0449">Lipoprotein</keyword>
<keyword evidence="9" id="KW-0472">Membrane</keyword>
<keyword evidence="7 13" id="KW-0732">Signal</keyword>
<evidence type="ECO:0000256" key="7">
    <source>
        <dbReference type="ARBA" id="ARBA00022729"/>
    </source>
</evidence>
<dbReference type="Proteomes" id="UP000694892">
    <property type="component" value="Chromosome 7L"/>
</dbReference>
<keyword evidence="6" id="KW-0640">Prion</keyword>
<evidence type="ECO:0000256" key="12">
    <source>
        <dbReference type="SAM" id="MobiDB-lite"/>
    </source>
</evidence>
<dbReference type="PANTHER" id="PTHR28552:SF1">
    <property type="entry name" value="SHADOW OF PRION PROTEIN"/>
    <property type="match status" value="1"/>
</dbReference>
<evidence type="ECO:0000256" key="5">
    <source>
        <dbReference type="ARBA" id="ARBA00022622"/>
    </source>
</evidence>
<evidence type="ECO:0000256" key="4">
    <source>
        <dbReference type="ARBA" id="ARBA00022475"/>
    </source>
</evidence>
<comment type="subcellular location">
    <subcellularLocation>
        <location evidence="1">Cell membrane</location>
        <topology evidence="1">Lipid-anchor</topology>
        <topology evidence="1">GPI-anchor</topology>
    </subcellularLocation>
</comment>
<keyword evidence="5" id="KW-0336">GPI-anchor</keyword>
<evidence type="ECO:0000256" key="10">
    <source>
        <dbReference type="ARBA" id="ARBA00023180"/>
    </source>
</evidence>
<protein>
    <recommendedName>
        <fullName evidence="3">Shadow of prion protein</fullName>
    </recommendedName>
</protein>
<evidence type="ECO:0000256" key="8">
    <source>
        <dbReference type="ARBA" id="ARBA00023087"/>
    </source>
</evidence>
<accession>A0A974HBU9</accession>
<comment type="similarity">
    <text evidence="2">Belongs to the SPRN family.</text>
</comment>
<evidence type="ECO:0000256" key="2">
    <source>
        <dbReference type="ARBA" id="ARBA00008311"/>
    </source>
</evidence>
<evidence type="ECO:0000256" key="3">
    <source>
        <dbReference type="ARBA" id="ARBA00014397"/>
    </source>
</evidence>
<dbReference type="EMBL" id="CM004478">
    <property type="protein sequence ID" value="OCT72199.1"/>
    <property type="molecule type" value="Genomic_DNA"/>
</dbReference>
<name>A0A974HBU9_XENLA</name>
<evidence type="ECO:0000256" key="1">
    <source>
        <dbReference type="ARBA" id="ARBA00004609"/>
    </source>
</evidence>
<feature type="region of interest" description="Disordered" evidence="12">
    <location>
        <begin position="24"/>
        <end position="44"/>
    </location>
</feature>
<evidence type="ECO:0000256" key="13">
    <source>
        <dbReference type="SAM" id="SignalP"/>
    </source>
</evidence>
<dbReference type="PANTHER" id="PTHR28552">
    <property type="entry name" value="SHADOW OF PRION PROTEIN"/>
    <property type="match status" value="1"/>
</dbReference>
<dbReference type="GO" id="GO:0006606">
    <property type="term" value="P:protein import into nucleus"/>
    <property type="evidence" value="ECO:0007669"/>
    <property type="project" value="TreeGrafter"/>
</dbReference>
<keyword evidence="10" id="KW-0325">Glycoprotein</keyword>
<proteinExistence type="inferred from homology"/>
<keyword evidence="4" id="KW-1003">Cell membrane</keyword>
<gene>
    <name evidence="14" type="ORF">XELAEV_18035170mg</name>
</gene>
<organism evidence="14 15">
    <name type="scientific">Xenopus laevis</name>
    <name type="common">African clawed frog</name>
    <dbReference type="NCBI Taxonomy" id="8355"/>
    <lineage>
        <taxon>Eukaryota</taxon>
        <taxon>Metazoa</taxon>
        <taxon>Chordata</taxon>
        <taxon>Craniata</taxon>
        <taxon>Vertebrata</taxon>
        <taxon>Euteleostomi</taxon>
        <taxon>Amphibia</taxon>
        <taxon>Batrachia</taxon>
        <taxon>Anura</taxon>
        <taxon>Pipoidea</taxon>
        <taxon>Pipidae</taxon>
        <taxon>Xenopodinae</taxon>
        <taxon>Xenopus</taxon>
        <taxon>Xenopus</taxon>
    </lineage>
</organism>
<dbReference type="GO" id="GO:0005634">
    <property type="term" value="C:nucleus"/>
    <property type="evidence" value="ECO:0007669"/>
    <property type="project" value="TreeGrafter"/>
</dbReference>
<feature type="chain" id="PRO_5037984361" description="Shadow of prion protein" evidence="13">
    <location>
        <begin position="25"/>
        <end position="133"/>
    </location>
</feature>
<keyword evidence="8" id="KW-0034">Amyloid</keyword>
<evidence type="ECO:0000313" key="14">
    <source>
        <dbReference type="EMBL" id="OCT72199.1"/>
    </source>
</evidence>
<dbReference type="Pfam" id="PF14999">
    <property type="entry name" value="Shadoo"/>
    <property type="match status" value="1"/>
</dbReference>
<dbReference type="AlphaFoldDB" id="A0A974HBU9"/>